<dbReference type="SUPFAM" id="SSF55729">
    <property type="entry name" value="Acyl-CoA N-acyltransferases (Nat)"/>
    <property type="match status" value="1"/>
</dbReference>
<proteinExistence type="inferred from homology"/>
<dbReference type="PROSITE" id="PS51186">
    <property type="entry name" value="GNAT"/>
    <property type="match status" value="1"/>
</dbReference>
<evidence type="ECO:0000256" key="3">
    <source>
        <dbReference type="ARBA" id="ARBA00038502"/>
    </source>
</evidence>
<comment type="similarity">
    <text evidence="3">Belongs to the acetyltransferase family. RimJ subfamily.</text>
</comment>
<feature type="domain" description="N-acetyltransferase" evidence="4">
    <location>
        <begin position="14"/>
        <end position="177"/>
    </location>
</feature>
<dbReference type="GO" id="GO:0016746">
    <property type="term" value="F:acyltransferase activity"/>
    <property type="evidence" value="ECO:0007669"/>
    <property type="project" value="UniProtKB-KW"/>
</dbReference>
<name>A0ABV6RA43_9MICO</name>
<dbReference type="PANTHER" id="PTHR43792">
    <property type="entry name" value="GNAT FAMILY, PUTATIVE (AFU_ORTHOLOGUE AFUA_3G00765)-RELATED-RELATED"/>
    <property type="match status" value="1"/>
</dbReference>
<comment type="caution">
    <text evidence="5">The sequence shown here is derived from an EMBL/GenBank/DDBJ whole genome shotgun (WGS) entry which is preliminary data.</text>
</comment>
<keyword evidence="1 5" id="KW-0808">Transferase</keyword>
<evidence type="ECO:0000313" key="5">
    <source>
        <dbReference type="EMBL" id="MFC0673849.1"/>
    </source>
</evidence>
<sequence>MIDSALLPVHGDRVSLRVLQEADAAAFADGAADPAVQEYGHLPEPEYSPASVREMIRAVAVPGLERGDLAVLAIARRATDAFAGSLVIFDVQEQGAEVGFWVHPGHRGLGIATAALDLACRLCRASGLTELRARTVPDNSASQRTLGAAGFALERTAVDTTPAGERIALLHYARPLDDPAASASL</sequence>
<dbReference type="Pfam" id="PF13302">
    <property type="entry name" value="Acetyltransf_3"/>
    <property type="match status" value="1"/>
</dbReference>
<evidence type="ECO:0000256" key="2">
    <source>
        <dbReference type="ARBA" id="ARBA00023315"/>
    </source>
</evidence>
<evidence type="ECO:0000256" key="1">
    <source>
        <dbReference type="ARBA" id="ARBA00022679"/>
    </source>
</evidence>
<dbReference type="RefSeq" id="WP_376979746.1">
    <property type="nucleotide sequence ID" value="NZ_JBHLSV010000007.1"/>
</dbReference>
<protein>
    <submittedName>
        <fullName evidence="5">GNAT family N-acetyltransferase</fullName>
        <ecNumber evidence="5">2.3.-.-</ecNumber>
    </submittedName>
</protein>
<evidence type="ECO:0000259" key="4">
    <source>
        <dbReference type="PROSITE" id="PS51186"/>
    </source>
</evidence>
<dbReference type="PANTHER" id="PTHR43792:SF8">
    <property type="entry name" value="[RIBOSOMAL PROTEIN US5]-ALANINE N-ACETYLTRANSFERASE"/>
    <property type="match status" value="1"/>
</dbReference>
<accession>A0ABV6RA43</accession>
<dbReference type="EC" id="2.3.-.-" evidence="5"/>
<evidence type="ECO:0000313" key="6">
    <source>
        <dbReference type="Proteomes" id="UP001589793"/>
    </source>
</evidence>
<keyword evidence="6" id="KW-1185">Reference proteome</keyword>
<dbReference type="InterPro" id="IPR051531">
    <property type="entry name" value="N-acetyltransferase"/>
</dbReference>
<dbReference type="Proteomes" id="UP001589793">
    <property type="component" value="Unassembled WGS sequence"/>
</dbReference>
<dbReference type="EMBL" id="JBHLSV010000007">
    <property type="protein sequence ID" value="MFC0673849.1"/>
    <property type="molecule type" value="Genomic_DNA"/>
</dbReference>
<dbReference type="InterPro" id="IPR016181">
    <property type="entry name" value="Acyl_CoA_acyltransferase"/>
</dbReference>
<dbReference type="InterPro" id="IPR000182">
    <property type="entry name" value="GNAT_dom"/>
</dbReference>
<dbReference type="Gene3D" id="3.40.630.30">
    <property type="match status" value="1"/>
</dbReference>
<gene>
    <name evidence="5" type="ORF">ACFFF6_07765</name>
</gene>
<keyword evidence="2 5" id="KW-0012">Acyltransferase</keyword>
<dbReference type="CDD" id="cd04301">
    <property type="entry name" value="NAT_SF"/>
    <property type="match status" value="1"/>
</dbReference>
<organism evidence="5 6">
    <name type="scientific">Brachybacterium hainanense</name>
    <dbReference type="NCBI Taxonomy" id="1541174"/>
    <lineage>
        <taxon>Bacteria</taxon>
        <taxon>Bacillati</taxon>
        <taxon>Actinomycetota</taxon>
        <taxon>Actinomycetes</taxon>
        <taxon>Micrococcales</taxon>
        <taxon>Dermabacteraceae</taxon>
        <taxon>Brachybacterium</taxon>
    </lineage>
</organism>
<reference evidence="5 6" key="1">
    <citation type="submission" date="2024-09" db="EMBL/GenBank/DDBJ databases">
        <authorList>
            <person name="Sun Q."/>
            <person name="Mori K."/>
        </authorList>
    </citation>
    <scope>NUCLEOTIDE SEQUENCE [LARGE SCALE GENOMIC DNA]</scope>
    <source>
        <strain evidence="5 6">CICC 10874</strain>
    </source>
</reference>